<dbReference type="AlphaFoldDB" id="X1FWS7"/>
<protein>
    <submittedName>
        <fullName evidence="1">Uncharacterized protein</fullName>
    </submittedName>
</protein>
<gene>
    <name evidence="1" type="ORF">S03H2_22456</name>
</gene>
<proteinExistence type="predicted"/>
<sequence>MAVENFTTYTELDDNNRIEKTSTRVTWASMTRDETAYVSKDFEDGYFDRDFGFLLTVNTTAINYTTIILGVHWAVANLLDSLSDLKVADGDELYLSIAEGSGGVAIQLSEVVNGVVETTDSVACL</sequence>
<accession>X1FWS7</accession>
<reference evidence="1" key="1">
    <citation type="journal article" date="2014" name="Front. Microbiol.">
        <title>High frequency of phylogenetically diverse reductive dehalogenase-homologous genes in deep subseafloor sedimentary metagenomes.</title>
        <authorList>
            <person name="Kawai M."/>
            <person name="Futagami T."/>
            <person name="Toyoda A."/>
            <person name="Takaki Y."/>
            <person name="Nishi S."/>
            <person name="Hori S."/>
            <person name="Arai W."/>
            <person name="Tsubouchi T."/>
            <person name="Morono Y."/>
            <person name="Uchiyama I."/>
            <person name="Ito T."/>
            <person name="Fujiyama A."/>
            <person name="Inagaki F."/>
            <person name="Takami H."/>
        </authorList>
    </citation>
    <scope>NUCLEOTIDE SEQUENCE</scope>
    <source>
        <strain evidence="1">Expedition CK06-06</strain>
    </source>
</reference>
<comment type="caution">
    <text evidence="1">The sequence shown here is derived from an EMBL/GenBank/DDBJ whole genome shotgun (WGS) entry which is preliminary data.</text>
</comment>
<organism evidence="1">
    <name type="scientific">marine sediment metagenome</name>
    <dbReference type="NCBI Taxonomy" id="412755"/>
    <lineage>
        <taxon>unclassified sequences</taxon>
        <taxon>metagenomes</taxon>
        <taxon>ecological metagenomes</taxon>
    </lineage>
</organism>
<name>X1FWS7_9ZZZZ</name>
<evidence type="ECO:0000313" key="1">
    <source>
        <dbReference type="EMBL" id="GAH36990.1"/>
    </source>
</evidence>
<dbReference type="EMBL" id="BARU01012096">
    <property type="protein sequence ID" value="GAH36990.1"/>
    <property type="molecule type" value="Genomic_DNA"/>
</dbReference>